<feature type="region of interest" description="Disordered" evidence="1">
    <location>
        <begin position="28"/>
        <end position="54"/>
    </location>
</feature>
<dbReference type="OrthoDB" id="7629232at2"/>
<gene>
    <name evidence="2" type="ORF">SAMN06297144_1611</name>
</gene>
<dbReference type="Proteomes" id="UP000219494">
    <property type="component" value="Unassembled WGS sequence"/>
</dbReference>
<feature type="compositionally biased region" description="Pro residues" evidence="1">
    <location>
        <begin position="28"/>
        <end position="51"/>
    </location>
</feature>
<proteinExistence type="predicted"/>
<accession>A0A285QX03</accession>
<evidence type="ECO:0008006" key="4">
    <source>
        <dbReference type="Google" id="ProtNLM"/>
    </source>
</evidence>
<organism evidence="2 3">
    <name type="scientific">Sphingomonas guangdongensis</name>
    <dbReference type="NCBI Taxonomy" id="1141890"/>
    <lineage>
        <taxon>Bacteria</taxon>
        <taxon>Pseudomonadati</taxon>
        <taxon>Pseudomonadota</taxon>
        <taxon>Alphaproteobacteria</taxon>
        <taxon>Sphingomonadales</taxon>
        <taxon>Sphingomonadaceae</taxon>
        <taxon>Sphingomonas</taxon>
    </lineage>
</organism>
<dbReference type="EMBL" id="OBMI01000002">
    <property type="protein sequence ID" value="SOB86505.1"/>
    <property type="molecule type" value="Genomic_DNA"/>
</dbReference>
<dbReference type="RefSeq" id="WP_097063528.1">
    <property type="nucleotide sequence ID" value="NZ_OBMI01000002.1"/>
</dbReference>
<dbReference type="PROSITE" id="PS51257">
    <property type="entry name" value="PROKAR_LIPOPROTEIN"/>
    <property type="match status" value="1"/>
</dbReference>
<keyword evidence="3" id="KW-1185">Reference proteome</keyword>
<evidence type="ECO:0000256" key="1">
    <source>
        <dbReference type="SAM" id="MobiDB-lite"/>
    </source>
</evidence>
<evidence type="ECO:0000313" key="2">
    <source>
        <dbReference type="EMBL" id="SOB86505.1"/>
    </source>
</evidence>
<protein>
    <recommendedName>
        <fullName evidence="4">Lipoprotein</fullName>
    </recommendedName>
</protein>
<evidence type="ECO:0000313" key="3">
    <source>
        <dbReference type="Proteomes" id="UP000219494"/>
    </source>
</evidence>
<name>A0A285QX03_9SPHN</name>
<dbReference type="AlphaFoldDB" id="A0A285QX03"/>
<sequence>MRSLSALSPAVLTLGALTLGGCIPRNAPPPPAPAAPRPVPRPVPAPPPPPASSDWRDWAITPGTWSYRAEGGGSVASFGLPGAAPVVSLRCDRANGQVVLARGGSAGSSLTVRTSTLTRALAAQGGVAQLPARDPLLDAIGFSRGRFVVEAPPLAPAAIPAWAEILRVVEDCR</sequence>
<reference evidence="2 3" key="1">
    <citation type="submission" date="2017-07" db="EMBL/GenBank/DDBJ databases">
        <authorList>
            <person name="Sun Z.S."/>
            <person name="Albrecht U."/>
            <person name="Echele G."/>
            <person name="Lee C.C."/>
        </authorList>
    </citation>
    <scope>NUCLEOTIDE SEQUENCE [LARGE SCALE GENOMIC DNA]</scope>
    <source>
        <strain evidence="2 3">CGMCC 1.12672</strain>
    </source>
</reference>